<evidence type="ECO:0000313" key="4">
    <source>
        <dbReference type="EMBL" id="MFC3292907.1"/>
    </source>
</evidence>
<dbReference type="SUPFAM" id="SSF56176">
    <property type="entry name" value="FAD-binding/transporter-associated domain-like"/>
    <property type="match status" value="1"/>
</dbReference>
<feature type="non-terminal residue" evidence="4">
    <location>
        <position position="251"/>
    </location>
</feature>
<accession>A0ABV7M223</accession>
<protein>
    <submittedName>
        <fullName evidence="4">FAD-binding oxidoreductase</fullName>
    </submittedName>
</protein>
<keyword evidence="5" id="KW-1185">Reference proteome</keyword>
<dbReference type="InterPro" id="IPR051914">
    <property type="entry name" value="FAD-linked_OxidoTrans_Type4"/>
</dbReference>
<comment type="caution">
    <text evidence="4">The sequence shown here is derived from an EMBL/GenBank/DDBJ whole genome shotgun (WGS) entry which is preliminary data.</text>
</comment>
<evidence type="ECO:0000256" key="1">
    <source>
        <dbReference type="ARBA" id="ARBA00022827"/>
    </source>
</evidence>
<dbReference type="InterPro" id="IPR006094">
    <property type="entry name" value="Oxid_FAD_bind_N"/>
</dbReference>
<dbReference type="Pfam" id="PF02913">
    <property type="entry name" value="FAD-oxidase_C"/>
    <property type="match status" value="1"/>
</dbReference>
<reference evidence="5" key="1">
    <citation type="journal article" date="2019" name="Int. J. Syst. Evol. Microbiol.">
        <title>The Global Catalogue of Microorganisms (GCM) 10K type strain sequencing project: providing services to taxonomists for standard genome sequencing and annotation.</title>
        <authorList>
            <consortium name="The Broad Institute Genomics Platform"/>
            <consortium name="The Broad Institute Genome Sequencing Center for Infectious Disease"/>
            <person name="Wu L."/>
            <person name="Ma J."/>
        </authorList>
    </citation>
    <scope>NUCLEOTIDE SEQUENCE [LARGE SCALE GENOMIC DNA]</scope>
    <source>
        <strain evidence="5">KCTC 12847</strain>
    </source>
</reference>
<dbReference type="InterPro" id="IPR016169">
    <property type="entry name" value="FAD-bd_PCMH_sub2"/>
</dbReference>
<name>A0ABV7M223_9GAMM</name>
<evidence type="ECO:0000313" key="5">
    <source>
        <dbReference type="Proteomes" id="UP001595640"/>
    </source>
</evidence>
<dbReference type="InterPro" id="IPR036318">
    <property type="entry name" value="FAD-bd_PCMH-like_sf"/>
</dbReference>
<dbReference type="RefSeq" id="WP_377057317.1">
    <property type="nucleotide sequence ID" value="NZ_JBHRUH010000027.1"/>
</dbReference>
<dbReference type="Gene3D" id="3.30.465.10">
    <property type="match status" value="1"/>
</dbReference>
<keyword evidence="1" id="KW-0285">Flavoprotein</keyword>
<evidence type="ECO:0000259" key="3">
    <source>
        <dbReference type="Pfam" id="PF02913"/>
    </source>
</evidence>
<feature type="domain" description="FAD linked oxidase N-terminal" evidence="2">
    <location>
        <begin position="1"/>
        <end position="65"/>
    </location>
</feature>
<dbReference type="PANTHER" id="PTHR42934">
    <property type="entry name" value="GLYCOLATE OXIDASE SUBUNIT GLCD"/>
    <property type="match status" value="1"/>
</dbReference>
<gene>
    <name evidence="4" type="ORF">ACFOEI_12615</name>
</gene>
<feature type="domain" description="FAD-binding oxidoreductase/transferase type 4 C-terminal" evidence="3">
    <location>
        <begin position="161"/>
        <end position="246"/>
    </location>
</feature>
<evidence type="ECO:0000259" key="2">
    <source>
        <dbReference type="Pfam" id="PF01565"/>
    </source>
</evidence>
<dbReference type="Pfam" id="PF01565">
    <property type="entry name" value="FAD_binding_4"/>
    <property type="match status" value="1"/>
</dbReference>
<feature type="non-terminal residue" evidence="4">
    <location>
        <position position="1"/>
    </location>
</feature>
<dbReference type="InterPro" id="IPR004113">
    <property type="entry name" value="FAD-bd_oxidored_4_C"/>
</dbReference>
<dbReference type="PANTHER" id="PTHR42934:SF1">
    <property type="entry name" value="GLYCOLATE OXIDASE SUBUNIT GLCD"/>
    <property type="match status" value="1"/>
</dbReference>
<dbReference type="EMBL" id="JBHRUH010000027">
    <property type="protein sequence ID" value="MFC3292907.1"/>
    <property type="molecule type" value="Genomic_DNA"/>
</dbReference>
<proteinExistence type="predicted"/>
<keyword evidence="1" id="KW-0274">FAD</keyword>
<dbReference type="Proteomes" id="UP001595640">
    <property type="component" value="Unassembled WGS sequence"/>
</dbReference>
<organism evidence="4 5">
    <name type="scientific">Modicisalibacter luteus</name>
    <dbReference type="NCBI Taxonomy" id="453962"/>
    <lineage>
        <taxon>Bacteria</taxon>
        <taxon>Pseudomonadati</taxon>
        <taxon>Pseudomonadota</taxon>
        <taxon>Gammaproteobacteria</taxon>
        <taxon>Oceanospirillales</taxon>
        <taxon>Halomonadaceae</taxon>
        <taxon>Modicisalibacter</taxon>
    </lineage>
</organism>
<sequence>VNQALGKYNLVFPPDPSTHEWCTIGGNIGNNSCGVHSVQAQCYGHGPRTCDNIHALDILTYDGVRMTLRDGYSEQEIDEIIAAGGRQGEIFLKLKNLRDKYAERIRQCFPQTEHMPRRVSGYNLDDLLPERGFNLASALCGTEGTCMTVLHATLKLTDNAKHRTLMVVGFNNVEDAGDHVPLIIESGPIALEAIDKRLFDNEAKQHMHEETLGKLPEGDAYLMVEFGGEDSEDTCAQARRLIGKLKEASGK</sequence>